<dbReference type="InterPro" id="IPR014729">
    <property type="entry name" value="Rossmann-like_a/b/a_fold"/>
</dbReference>
<dbReference type="Proteomes" id="UP001501490">
    <property type="component" value="Unassembled WGS sequence"/>
</dbReference>
<sequence>MGEIVVGVDLSDAGVAALRWAAAQARVTGASLRGIHVLKLPDAFALAGLVGAAVETPVESINAGYRQALTAVWQSVDPDDSWSLEYVVDDPRGVLAEASKQASLIVVGTGSSSGLERLISGSVSHYILNHSHCPVVAVPAG</sequence>
<protein>
    <submittedName>
        <fullName evidence="3">Universal stress protein</fullName>
    </submittedName>
</protein>
<dbReference type="SUPFAM" id="SSF52402">
    <property type="entry name" value="Adenine nucleotide alpha hydrolases-like"/>
    <property type="match status" value="1"/>
</dbReference>
<dbReference type="PRINTS" id="PR01438">
    <property type="entry name" value="UNVRSLSTRESS"/>
</dbReference>
<name>A0ABP7A094_9ACTN</name>
<dbReference type="Pfam" id="PF00582">
    <property type="entry name" value="Usp"/>
    <property type="match status" value="1"/>
</dbReference>
<comment type="caution">
    <text evidence="3">The sequence shown here is derived from an EMBL/GenBank/DDBJ whole genome shotgun (WGS) entry which is preliminary data.</text>
</comment>
<evidence type="ECO:0000259" key="2">
    <source>
        <dbReference type="Pfam" id="PF00582"/>
    </source>
</evidence>
<dbReference type="InterPro" id="IPR006016">
    <property type="entry name" value="UspA"/>
</dbReference>
<feature type="domain" description="UspA" evidence="2">
    <location>
        <begin position="3"/>
        <end position="139"/>
    </location>
</feature>
<keyword evidence="4" id="KW-1185">Reference proteome</keyword>
<dbReference type="PANTHER" id="PTHR46268:SF6">
    <property type="entry name" value="UNIVERSAL STRESS PROTEIN UP12"/>
    <property type="match status" value="1"/>
</dbReference>
<dbReference type="PANTHER" id="PTHR46268">
    <property type="entry name" value="STRESS RESPONSE PROTEIN NHAX"/>
    <property type="match status" value="1"/>
</dbReference>
<accession>A0ABP7A094</accession>
<reference evidence="4" key="1">
    <citation type="journal article" date="2019" name="Int. J. Syst. Evol. Microbiol.">
        <title>The Global Catalogue of Microorganisms (GCM) 10K type strain sequencing project: providing services to taxonomists for standard genome sequencing and annotation.</title>
        <authorList>
            <consortium name="The Broad Institute Genomics Platform"/>
            <consortium name="The Broad Institute Genome Sequencing Center for Infectious Disease"/>
            <person name="Wu L."/>
            <person name="Ma J."/>
        </authorList>
    </citation>
    <scope>NUCLEOTIDE SEQUENCE [LARGE SCALE GENOMIC DNA]</scope>
    <source>
        <strain evidence="4">JCM 16929</strain>
    </source>
</reference>
<evidence type="ECO:0000313" key="3">
    <source>
        <dbReference type="EMBL" id="GAA3621386.1"/>
    </source>
</evidence>
<gene>
    <name evidence="3" type="ORF">GCM10022236_24590</name>
</gene>
<dbReference type="InterPro" id="IPR006015">
    <property type="entry name" value="Universal_stress_UspA"/>
</dbReference>
<comment type="similarity">
    <text evidence="1">Belongs to the universal stress protein A family.</text>
</comment>
<organism evidence="3 4">
    <name type="scientific">Microlunatus ginsengisoli</name>
    <dbReference type="NCBI Taxonomy" id="363863"/>
    <lineage>
        <taxon>Bacteria</taxon>
        <taxon>Bacillati</taxon>
        <taxon>Actinomycetota</taxon>
        <taxon>Actinomycetes</taxon>
        <taxon>Propionibacteriales</taxon>
        <taxon>Propionibacteriaceae</taxon>
        <taxon>Microlunatus</taxon>
    </lineage>
</organism>
<dbReference type="EMBL" id="BAABAB010000016">
    <property type="protein sequence ID" value="GAA3621386.1"/>
    <property type="molecule type" value="Genomic_DNA"/>
</dbReference>
<proteinExistence type="inferred from homology"/>
<evidence type="ECO:0000256" key="1">
    <source>
        <dbReference type="ARBA" id="ARBA00008791"/>
    </source>
</evidence>
<evidence type="ECO:0000313" key="4">
    <source>
        <dbReference type="Proteomes" id="UP001501490"/>
    </source>
</evidence>
<dbReference type="Gene3D" id="3.40.50.620">
    <property type="entry name" value="HUPs"/>
    <property type="match status" value="1"/>
</dbReference>